<keyword evidence="1" id="KW-0732">Signal</keyword>
<dbReference type="Gene3D" id="2.30.180.10">
    <property type="entry name" value="FAS1 domain"/>
    <property type="match status" value="1"/>
</dbReference>
<dbReference type="SUPFAM" id="SSF82153">
    <property type="entry name" value="FAS1 domain"/>
    <property type="match status" value="1"/>
</dbReference>
<dbReference type="EMBL" id="CP126216">
    <property type="protein sequence ID" value="WIA18212.1"/>
    <property type="molecule type" value="Genomic_DNA"/>
</dbReference>
<protein>
    <recommendedName>
        <fullName evidence="2">FAS1 domain-containing protein</fullName>
    </recommendedName>
</protein>
<evidence type="ECO:0000256" key="1">
    <source>
        <dbReference type="SAM" id="SignalP"/>
    </source>
</evidence>
<proteinExistence type="predicted"/>
<dbReference type="Proteomes" id="UP001244341">
    <property type="component" value="Chromosome 9b"/>
</dbReference>
<keyword evidence="4" id="KW-1185">Reference proteome</keyword>
<feature type="domain" description="FAS1" evidence="2">
    <location>
        <begin position="30"/>
        <end position="172"/>
    </location>
</feature>
<evidence type="ECO:0000313" key="4">
    <source>
        <dbReference type="Proteomes" id="UP001244341"/>
    </source>
</evidence>
<dbReference type="InterPro" id="IPR036378">
    <property type="entry name" value="FAS1_dom_sf"/>
</dbReference>
<evidence type="ECO:0000313" key="3">
    <source>
        <dbReference type="EMBL" id="WIA18212.1"/>
    </source>
</evidence>
<name>A0ABY8UCV1_TETOB</name>
<evidence type="ECO:0000259" key="2">
    <source>
        <dbReference type="PROSITE" id="PS50213"/>
    </source>
</evidence>
<gene>
    <name evidence="3" type="ORF">OEZ85_009684</name>
</gene>
<organism evidence="3 4">
    <name type="scientific">Tetradesmus obliquus</name>
    <name type="common">Green alga</name>
    <name type="synonym">Acutodesmus obliquus</name>
    <dbReference type="NCBI Taxonomy" id="3088"/>
    <lineage>
        <taxon>Eukaryota</taxon>
        <taxon>Viridiplantae</taxon>
        <taxon>Chlorophyta</taxon>
        <taxon>core chlorophytes</taxon>
        <taxon>Chlorophyceae</taxon>
        <taxon>CS clade</taxon>
        <taxon>Sphaeropleales</taxon>
        <taxon>Scenedesmaceae</taxon>
        <taxon>Tetradesmus</taxon>
    </lineage>
</organism>
<dbReference type="PROSITE" id="PS50213">
    <property type="entry name" value="FAS1"/>
    <property type="match status" value="1"/>
</dbReference>
<dbReference type="InterPro" id="IPR000782">
    <property type="entry name" value="FAS1_domain"/>
</dbReference>
<accession>A0ABY8UCV1</accession>
<dbReference type="Pfam" id="PF02469">
    <property type="entry name" value="Fasciclin"/>
    <property type="match status" value="1"/>
</dbReference>
<feature type="chain" id="PRO_5045780318" description="FAS1 domain-containing protein" evidence="1">
    <location>
        <begin position="23"/>
        <end position="181"/>
    </location>
</feature>
<sequence>MAFSKFALFAAVAILAAVPAFGAPTQYSGYATCSDALADIPGYTYVIKMLSNCPDLNAMHSDPTQQKTFFVPSNAAIEQVAAAVGVPVEKVTGPELKGIMCQFLKNHVVNGKHMLDSWTLNQQFTSNYFGSKLSVVAVGDVPQVKSKHSDVASIDKVATCGQSVAYALNTVLAPFPLPKLG</sequence>
<feature type="signal peptide" evidence="1">
    <location>
        <begin position="1"/>
        <end position="22"/>
    </location>
</feature>
<reference evidence="3 4" key="1">
    <citation type="submission" date="2023-05" db="EMBL/GenBank/DDBJ databases">
        <title>A 100% complete, gapless, phased diploid assembly of the Scenedesmus obliquus UTEX 3031 genome.</title>
        <authorList>
            <person name="Biondi T.C."/>
            <person name="Hanschen E.R."/>
            <person name="Kwon T."/>
            <person name="Eng W."/>
            <person name="Kruse C.P.S."/>
            <person name="Koehler S.I."/>
            <person name="Kunde Y."/>
            <person name="Gleasner C.D."/>
            <person name="You Mak K.T."/>
            <person name="Polle J."/>
            <person name="Hovde B.T."/>
            <person name="Starkenburg S.R."/>
        </authorList>
    </citation>
    <scope>NUCLEOTIDE SEQUENCE [LARGE SCALE GENOMIC DNA]</scope>
    <source>
        <strain evidence="3 4">DOE0152z</strain>
    </source>
</reference>